<dbReference type="RefSeq" id="WP_244705830.1">
    <property type="nucleotide sequence ID" value="NZ_BAAADN010000090.1"/>
</dbReference>
<keyword evidence="4" id="KW-0378">Hydrolase</keyword>
<feature type="region of interest" description="Disordered" evidence="2">
    <location>
        <begin position="366"/>
        <end position="415"/>
    </location>
</feature>
<dbReference type="AlphaFoldDB" id="A0AAV3SN39"/>
<evidence type="ECO:0000313" key="6">
    <source>
        <dbReference type="Proteomes" id="UP000830542"/>
    </source>
</evidence>
<dbReference type="InterPro" id="IPR051399">
    <property type="entry name" value="RNA-guided_DNA_endo/Transpos"/>
</dbReference>
<dbReference type="EMBL" id="CP095006">
    <property type="protein sequence ID" value="UOO96786.1"/>
    <property type="molecule type" value="Genomic_DNA"/>
</dbReference>
<keyword evidence="4" id="KW-0540">Nuclease</keyword>
<accession>A0AAV3SN39</accession>
<dbReference type="InterPro" id="IPR010095">
    <property type="entry name" value="Cas12f1-like_TNB"/>
</dbReference>
<evidence type="ECO:0000259" key="3">
    <source>
        <dbReference type="Pfam" id="PF07282"/>
    </source>
</evidence>
<reference evidence="5" key="2">
    <citation type="submission" date="2022-04" db="EMBL/GenBank/DDBJ databases">
        <title>Sequencing and genomic assembly of Halococcus dombrowskii.</title>
        <authorList>
            <person name="Lim S.W."/>
            <person name="MacLea K.S."/>
        </authorList>
    </citation>
    <scope>NUCLEOTIDE SEQUENCE</scope>
    <source>
        <strain evidence="5">H4</strain>
        <plasmid evidence="5">unnamed1</plasmid>
    </source>
</reference>
<sequence>MDVRRTVPVKLDVSDADAELLHNTFAEFRDAANYVVSHARDDSGNIETSKQRLHERTYTEVRDRTSIQANLVQAARSRAADALKGVLARWSNGDYASLPTFTADFAEYDKRSATFHEDYASLSTVDGRVEAEYVLPPETDGTPFGEYVASGDYSVKGATLHHRDGAFYLHLRTTAEVDDTEPVEHPTVLGVDLGIENVAVTSTGTFWSGGLLNHRREQYEQVRGGLQQTGTESAHNTIASIGDRESRWAEDFLHNLSKELVAEAVEHGCSTIAFERLNGIRERMPRAKKFHTWAFNQLYGYVEYKAEAVGIDVTKVPPQYTSHRCSRCGHTARNNRPTQADFSCQKCGYEVHADYNAAKNVGFKHVRSGQKSPSGRANRQLALKQGALSANGEFSPATGESRDGQSGSSPASSAL</sequence>
<proteinExistence type="predicted"/>
<feature type="domain" description="Cas12f1-like TNB" evidence="3">
    <location>
        <begin position="295"/>
        <end position="361"/>
    </location>
</feature>
<dbReference type="EMBL" id="BAAADN010000090">
    <property type="protein sequence ID" value="GAA0477757.1"/>
    <property type="molecule type" value="Genomic_DNA"/>
</dbReference>
<dbReference type="Proteomes" id="UP000830542">
    <property type="component" value="Plasmid unnamed1"/>
</dbReference>
<organism evidence="4 7">
    <name type="scientific">Halococcus dombrowskii</name>
    <dbReference type="NCBI Taxonomy" id="179637"/>
    <lineage>
        <taxon>Archaea</taxon>
        <taxon>Methanobacteriati</taxon>
        <taxon>Methanobacteriota</taxon>
        <taxon>Stenosarchaea group</taxon>
        <taxon>Halobacteria</taxon>
        <taxon>Halobacteriales</taxon>
        <taxon>Halococcaceae</taxon>
        <taxon>Halococcus</taxon>
    </lineage>
</organism>
<dbReference type="NCBIfam" id="TIGR01766">
    <property type="entry name" value="IS200/IS605 family accessory protein TnpB-like domain"/>
    <property type="match status" value="1"/>
</dbReference>
<dbReference type="GO" id="GO:0003677">
    <property type="term" value="F:DNA binding"/>
    <property type="evidence" value="ECO:0007669"/>
    <property type="project" value="UniProtKB-KW"/>
</dbReference>
<dbReference type="PANTHER" id="PTHR30405">
    <property type="entry name" value="TRANSPOSASE"/>
    <property type="match status" value="1"/>
</dbReference>
<gene>
    <name evidence="4" type="ORF">GCM10008985_37640</name>
    <name evidence="5" type="ORF">MUK72_14670</name>
</gene>
<keyword evidence="6" id="KW-1185">Reference proteome</keyword>
<dbReference type="GO" id="GO:0004519">
    <property type="term" value="F:endonuclease activity"/>
    <property type="evidence" value="ECO:0007669"/>
    <property type="project" value="UniProtKB-KW"/>
</dbReference>
<keyword evidence="5" id="KW-0614">Plasmid</keyword>
<geneLocation type="plasmid" evidence="5 6">
    <name>unnamed1</name>
</geneLocation>
<evidence type="ECO:0000313" key="5">
    <source>
        <dbReference type="EMBL" id="UOO96786.1"/>
    </source>
</evidence>
<dbReference type="NCBIfam" id="NF040570">
    <property type="entry name" value="guided_TnpB"/>
    <property type="match status" value="1"/>
</dbReference>
<dbReference type="Proteomes" id="UP001500962">
    <property type="component" value="Unassembled WGS sequence"/>
</dbReference>
<evidence type="ECO:0000313" key="7">
    <source>
        <dbReference type="Proteomes" id="UP001500962"/>
    </source>
</evidence>
<evidence type="ECO:0000313" key="4">
    <source>
        <dbReference type="EMBL" id="GAA0477757.1"/>
    </source>
</evidence>
<reference evidence="4" key="1">
    <citation type="journal article" date="2014" name="Int. J. Syst. Evol. Microbiol.">
        <title>Complete genome sequence of Corynebacterium casei LMG S-19264T (=DSM 44701T), isolated from a smear-ripened cheese.</title>
        <authorList>
            <consortium name="US DOE Joint Genome Institute (JGI-PGF)"/>
            <person name="Walter F."/>
            <person name="Albersmeier A."/>
            <person name="Kalinowski J."/>
            <person name="Ruckert C."/>
        </authorList>
    </citation>
    <scope>NUCLEOTIDE SEQUENCE</scope>
    <source>
        <strain evidence="4">JCM 12289</strain>
    </source>
</reference>
<dbReference type="PANTHER" id="PTHR30405:SF26">
    <property type="entry name" value="TRANSPOSASE, PROBABLY IS605-TNPB FAMILY"/>
    <property type="match status" value="1"/>
</dbReference>
<dbReference type="Pfam" id="PF07282">
    <property type="entry name" value="Cas12f1-like_TNB"/>
    <property type="match status" value="1"/>
</dbReference>
<evidence type="ECO:0000256" key="1">
    <source>
        <dbReference type="ARBA" id="ARBA00023125"/>
    </source>
</evidence>
<dbReference type="GeneID" id="71763116"/>
<reference evidence="4" key="3">
    <citation type="submission" date="2023-12" db="EMBL/GenBank/DDBJ databases">
        <authorList>
            <person name="Sun Q."/>
            <person name="Inoue M."/>
        </authorList>
    </citation>
    <scope>NUCLEOTIDE SEQUENCE</scope>
    <source>
        <strain evidence="4">JCM 12289</strain>
    </source>
</reference>
<keyword evidence="4" id="KW-0255">Endonuclease</keyword>
<feature type="compositionally biased region" description="Polar residues" evidence="2">
    <location>
        <begin position="404"/>
        <end position="415"/>
    </location>
</feature>
<protein>
    <submittedName>
        <fullName evidence="4">RNA-guided endonuclease TnpB family protein</fullName>
    </submittedName>
    <submittedName>
        <fullName evidence="5">Transposase</fullName>
    </submittedName>
</protein>
<name>A0AAV3SN39_HALDO</name>
<dbReference type="KEGG" id="hdo:MUK72_14670"/>
<keyword evidence="1" id="KW-0238">DNA-binding</keyword>
<evidence type="ECO:0000256" key="2">
    <source>
        <dbReference type="SAM" id="MobiDB-lite"/>
    </source>
</evidence>